<reference evidence="5 6" key="1">
    <citation type="submission" date="2024-01" db="EMBL/GenBank/DDBJ databases">
        <title>Seven novel Bacillus-like species.</title>
        <authorList>
            <person name="Liu G."/>
        </authorList>
    </citation>
    <scope>NUCLEOTIDE SEQUENCE [LARGE SCALE GENOMIC DNA]</scope>
    <source>
        <strain evidence="5 6">FJAT-51639</strain>
    </source>
</reference>
<comment type="caution">
    <text evidence="5">The sequence shown here is derived from an EMBL/GenBank/DDBJ whole genome shotgun (WGS) entry which is preliminary data.</text>
</comment>
<keyword evidence="2" id="KW-0663">Pyridoxal phosphate</keyword>
<sequence length="365" mass="40283">MLPIMKVNLSKLKHNAMMMKQLCERSNMICFPVTKGVGAVKEVIETLQEAKYTRFADSRLQHLHHIRSIVGKEAELLLIRTPALSEVEETVLCADISLNSELCIIEALGRAARTYGKIHRVILMVDLGDLREGMMSHQVVEAAQRVSNIPGIALDGIGANFTCFSGVIPTESSLQELTQLAKLVEKKIGTQLRLISGGNSSSLPLIMQKKHIGRVNSLRIGEAIFLGKETAYGKRIPFMYQDVFSIEAEIIEIKRKPSMPRGVIGRNAFGQVPSFEDKGERLRAIVAIGRQDLDISGLRASDKNIEILGGSSDHLIVDITDSTLHSIGDIMTFIPAYSALQSGMVSSLVRKQYVYDEVLQKSLIL</sequence>
<feature type="domain" description="Alanine racemase N-terminal" evidence="4">
    <location>
        <begin position="7"/>
        <end position="226"/>
    </location>
</feature>
<evidence type="ECO:0000313" key="6">
    <source>
        <dbReference type="Proteomes" id="UP001372526"/>
    </source>
</evidence>
<proteinExistence type="predicted"/>
<protein>
    <submittedName>
        <fullName evidence="5">Alanine/ornithine racemase family PLP-dependent enzyme</fullName>
    </submittedName>
</protein>
<dbReference type="Pfam" id="PF01168">
    <property type="entry name" value="Ala_racemase_N"/>
    <property type="match status" value="1"/>
</dbReference>
<dbReference type="PANTHER" id="PTHR30511">
    <property type="entry name" value="ALANINE RACEMASE"/>
    <property type="match status" value="1"/>
</dbReference>
<dbReference type="CDD" id="cd06815">
    <property type="entry name" value="PLPDE_III_AR_like_1"/>
    <property type="match status" value="1"/>
</dbReference>
<accession>A0ABU8FE14</accession>
<dbReference type="Gene3D" id="3.20.20.10">
    <property type="entry name" value="Alanine racemase"/>
    <property type="match status" value="1"/>
</dbReference>
<dbReference type="InterPro" id="IPR029066">
    <property type="entry name" value="PLP-binding_barrel"/>
</dbReference>
<evidence type="ECO:0000256" key="1">
    <source>
        <dbReference type="ARBA" id="ARBA00001933"/>
    </source>
</evidence>
<dbReference type="Proteomes" id="UP001372526">
    <property type="component" value="Unassembled WGS sequence"/>
</dbReference>
<evidence type="ECO:0000259" key="4">
    <source>
        <dbReference type="Pfam" id="PF01168"/>
    </source>
</evidence>
<dbReference type="InterPro" id="IPR000821">
    <property type="entry name" value="Ala_racemase"/>
</dbReference>
<comment type="cofactor">
    <cofactor evidence="1">
        <name>pyridoxal 5'-phosphate</name>
        <dbReference type="ChEBI" id="CHEBI:597326"/>
    </cofactor>
</comment>
<name>A0ABU8FE14_9BACI</name>
<evidence type="ECO:0000256" key="3">
    <source>
        <dbReference type="ARBA" id="ARBA00023235"/>
    </source>
</evidence>
<evidence type="ECO:0000313" key="5">
    <source>
        <dbReference type="EMBL" id="MEI4800938.1"/>
    </source>
</evidence>
<organism evidence="5 6">
    <name type="scientific">Bacillus bruguierae</name>
    <dbReference type="NCBI Taxonomy" id="3127667"/>
    <lineage>
        <taxon>Bacteria</taxon>
        <taxon>Bacillati</taxon>
        <taxon>Bacillota</taxon>
        <taxon>Bacilli</taxon>
        <taxon>Bacillales</taxon>
        <taxon>Bacillaceae</taxon>
        <taxon>Bacillus</taxon>
    </lineage>
</organism>
<dbReference type="InterPro" id="IPR001608">
    <property type="entry name" value="Ala_racemase_N"/>
</dbReference>
<keyword evidence="3" id="KW-0413">Isomerase</keyword>
<dbReference type="PANTHER" id="PTHR30511:SF3">
    <property type="entry name" value="LYSINE RACEMASE"/>
    <property type="match status" value="1"/>
</dbReference>
<gene>
    <name evidence="5" type="ORF">WAZ07_06285</name>
</gene>
<dbReference type="EMBL" id="JBAWSX010000002">
    <property type="protein sequence ID" value="MEI4800938.1"/>
    <property type="molecule type" value="Genomic_DNA"/>
</dbReference>
<evidence type="ECO:0000256" key="2">
    <source>
        <dbReference type="ARBA" id="ARBA00022898"/>
    </source>
</evidence>
<keyword evidence="6" id="KW-1185">Reference proteome</keyword>
<dbReference type="SUPFAM" id="SSF51419">
    <property type="entry name" value="PLP-binding barrel"/>
    <property type="match status" value="1"/>
</dbReference>
<dbReference type="RefSeq" id="WP_336471741.1">
    <property type="nucleotide sequence ID" value="NZ_JBAWSX010000002.1"/>
</dbReference>